<accession>A0AAN9PV91</accession>
<feature type="region of interest" description="Disordered" evidence="1">
    <location>
        <begin position="21"/>
        <end position="43"/>
    </location>
</feature>
<dbReference type="Proteomes" id="UP001359559">
    <property type="component" value="Unassembled WGS sequence"/>
</dbReference>
<keyword evidence="3" id="KW-1185">Reference proteome</keyword>
<evidence type="ECO:0000256" key="1">
    <source>
        <dbReference type="SAM" id="MobiDB-lite"/>
    </source>
</evidence>
<name>A0AAN9PV91_CLITE</name>
<feature type="compositionally biased region" description="Basic and acidic residues" evidence="1">
    <location>
        <begin position="31"/>
        <end position="43"/>
    </location>
</feature>
<dbReference type="AlphaFoldDB" id="A0AAN9PV91"/>
<gene>
    <name evidence="2" type="ORF">RJT34_09147</name>
</gene>
<evidence type="ECO:0000313" key="2">
    <source>
        <dbReference type="EMBL" id="KAK7311179.1"/>
    </source>
</evidence>
<dbReference type="EMBL" id="JAYKXN010000002">
    <property type="protein sequence ID" value="KAK7311179.1"/>
    <property type="molecule type" value="Genomic_DNA"/>
</dbReference>
<evidence type="ECO:0000313" key="3">
    <source>
        <dbReference type="Proteomes" id="UP001359559"/>
    </source>
</evidence>
<proteinExistence type="predicted"/>
<protein>
    <submittedName>
        <fullName evidence="2">Uncharacterized protein</fullName>
    </submittedName>
</protein>
<comment type="caution">
    <text evidence="2">The sequence shown here is derived from an EMBL/GenBank/DDBJ whole genome shotgun (WGS) entry which is preliminary data.</text>
</comment>
<organism evidence="2 3">
    <name type="scientific">Clitoria ternatea</name>
    <name type="common">Butterfly pea</name>
    <dbReference type="NCBI Taxonomy" id="43366"/>
    <lineage>
        <taxon>Eukaryota</taxon>
        <taxon>Viridiplantae</taxon>
        <taxon>Streptophyta</taxon>
        <taxon>Embryophyta</taxon>
        <taxon>Tracheophyta</taxon>
        <taxon>Spermatophyta</taxon>
        <taxon>Magnoliopsida</taxon>
        <taxon>eudicotyledons</taxon>
        <taxon>Gunneridae</taxon>
        <taxon>Pentapetalae</taxon>
        <taxon>rosids</taxon>
        <taxon>fabids</taxon>
        <taxon>Fabales</taxon>
        <taxon>Fabaceae</taxon>
        <taxon>Papilionoideae</taxon>
        <taxon>50 kb inversion clade</taxon>
        <taxon>NPAAA clade</taxon>
        <taxon>indigoferoid/millettioid clade</taxon>
        <taxon>Phaseoleae</taxon>
        <taxon>Clitoria</taxon>
    </lineage>
</organism>
<sequence>MFDTFSTFNFDSLTITQEVVSSSSFSSSSYKEAHEEGESGDKNETLDFVNLSFIGDDFVALEDEENVEDPETEIEDHPVSMEERLEAKVEIPDSCKFICNATP</sequence>
<reference evidence="2 3" key="1">
    <citation type="submission" date="2024-01" db="EMBL/GenBank/DDBJ databases">
        <title>The genomes of 5 underutilized Papilionoideae crops provide insights into root nodulation and disease resistance.</title>
        <authorList>
            <person name="Yuan L."/>
        </authorList>
    </citation>
    <scope>NUCLEOTIDE SEQUENCE [LARGE SCALE GENOMIC DNA]</scope>
    <source>
        <strain evidence="2">LY-2023</strain>
        <tissue evidence="2">Leaf</tissue>
    </source>
</reference>